<dbReference type="InterPro" id="IPR004792">
    <property type="entry name" value="BaiN-like"/>
</dbReference>
<dbReference type="PRINTS" id="PR00411">
    <property type="entry name" value="PNDRDTASEI"/>
</dbReference>
<evidence type="ECO:0000256" key="3">
    <source>
        <dbReference type="ARBA" id="ARBA00022827"/>
    </source>
</evidence>
<dbReference type="OrthoDB" id="9773233at2"/>
<dbReference type="Gene3D" id="1.10.8.260">
    <property type="entry name" value="HI0933 insert domain-like"/>
    <property type="match status" value="1"/>
</dbReference>
<keyword evidence="7" id="KW-1185">Reference proteome</keyword>
<dbReference type="Proteomes" id="UP000236311">
    <property type="component" value="Unassembled WGS sequence"/>
</dbReference>
<dbReference type="NCBIfam" id="TIGR00275">
    <property type="entry name" value="aminoacetone oxidase family FAD-binding enzyme"/>
    <property type="match status" value="1"/>
</dbReference>
<dbReference type="SUPFAM" id="SSF160996">
    <property type="entry name" value="HI0933 insert domain-like"/>
    <property type="match status" value="1"/>
</dbReference>
<evidence type="ECO:0000313" key="6">
    <source>
        <dbReference type="EMBL" id="SOY30685.1"/>
    </source>
</evidence>
<evidence type="ECO:0000313" key="7">
    <source>
        <dbReference type="Proteomes" id="UP000236311"/>
    </source>
</evidence>
<organism evidence="6 7">
    <name type="scientific">Acetatifactor muris</name>
    <dbReference type="NCBI Taxonomy" id="879566"/>
    <lineage>
        <taxon>Bacteria</taxon>
        <taxon>Bacillati</taxon>
        <taxon>Bacillota</taxon>
        <taxon>Clostridia</taxon>
        <taxon>Lachnospirales</taxon>
        <taxon>Lachnospiraceae</taxon>
        <taxon>Acetatifactor</taxon>
    </lineage>
</organism>
<dbReference type="RefSeq" id="WP_103240694.1">
    <property type="nucleotide sequence ID" value="NZ_JANJZD010000018.1"/>
</dbReference>
<keyword evidence="2" id="KW-0285">Flavoprotein</keyword>
<keyword evidence="3" id="KW-0274">FAD</keyword>
<accession>A0A2K4ZJP9</accession>
<dbReference type="Pfam" id="PF22780">
    <property type="entry name" value="HI0933_like_1st"/>
    <property type="match status" value="1"/>
</dbReference>
<name>A0A2K4ZJP9_9FIRM</name>
<evidence type="ECO:0000259" key="5">
    <source>
        <dbReference type="Pfam" id="PF22780"/>
    </source>
</evidence>
<evidence type="ECO:0000256" key="2">
    <source>
        <dbReference type="ARBA" id="ARBA00022630"/>
    </source>
</evidence>
<dbReference type="InterPro" id="IPR036188">
    <property type="entry name" value="FAD/NAD-bd_sf"/>
</dbReference>
<dbReference type="Gene3D" id="2.40.30.10">
    <property type="entry name" value="Translation factors"/>
    <property type="match status" value="1"/>
</dbReference>
<dbReference type="InterPro" id="IPR055178">
    <property type="entry name" value="RsdA/BaiN/AoA(So)-like_dom"/>
</dbReference>
<evidence type="ECO:0000256" key="1">
    <source>
        <dbReference type="ARBA" id="ARBA00001974"/>
    </source>
</evidence>
<dbReference type="PANTHER" id="PTHR42887">
    <property type="entry name" value="OS12G0638800 PROTEIN"/>
    <property type="match status" value="1"/>
</dbReference>
<dbReference type="InterPro" id="IPR023166">
    <property type="entry name" value="BaiN-like_dom_sf"/>
</dbReference>
<dbReference type="AlphaFoldDB" id="A0A2K4ZJP9"/>
<proteinExistence type="predicted"/>
<protein>
    <submittedName>
        <fullName evidence="6">L-aspartate oxidase</fullName>
    </submittedName>
</protein>
<sequence length="429" mass="46664">MGYSVGIIGGGAAGLTAAIAAAGRGAQVTLIERNDRPGKKLLATGNGKCNLGNENLSLDKYYTGHPDFLEGCLKRFGTAETKAFFTGIGLMLKSKNGYLYPVSEQASAVLDVLRYEAKALEVTFVTGCKAEEIEISPGDRKCVRGGGEIFSFDRVILACGGSAAPKTGSDGSGYLLAQRLGHSIIPTVPALVQLKCRENYLKSVSGVRTDALVTVLRRGKVQARERGELQLTDYGVSGIPVFQLSRVVNYILKEEREVELVIDFLPDETRESFETVCGDRAFLQKNRTVEEFFTGMLHKKLMMLFIRLAGLKATEPVAAADRKKVRRVYELCRHWKLQVTGSNSYDNAQVCAGGVPLDELTEQLESKKASGIYLAGEMLDVDGKCGGYNLQWAWCSGYLAGSAAAGDDRRMEKDMRENEGTDSCSESIR</sequence>
<dbReference type="SUPFAM" id="SSF51905">
    <property type="entry name" value="FAD/NAD(P)-binding domain"/>
    <property type="match status" value="1"/>
</dbReference>
<dbReference type="EMBL" id="OFSM01000018">
    <property type="protein sequence ID" value="SOY30685.1"/>
    <property type="molecule type" value="Genomic_DNA"/>
</dbReference>
<dbReference type="Gene3D" id="3.50.50.60">
    <property type="entry name" value="FAD/NAD(P)-binding domain"/>
    <property type="match status" value="1"/>
</dbReference>
<gene>
    <name evidence="6" type="ORF">AMURIS_03416</name>
</gene>
<dbReference type="PANTHER" id="PTHR42887:SF2">
    <property type="entry name" value="OS12G0638800 PROTEIN"/>
    <property type="match status" value="1"/>
</dbReference>
<dbReference type="InterPro" id="IPR057661">
    <property type="entry name" value="RsdA/BaiN/AoA(So)_Rossmann"/>
</dbReference>
<feature type="domain" description="RsdA/BaiN/AoA(So)-like Rossmann fold-like" evidence="4">
    <location>
        <begin position="5"/>
        <end position="402"/>
    </location>
</feature>
<dbReference type="Pfam" id="PF03486">
    <property type="entry name" value="HI0933_like"/>
    <property type="match status" value="1"/>
</dbReference>
<comment type="cofactor">
    <cofactor evidence="1">
        <name>FAD</name>
        <dbReference type="ChEBI" id="CHEBI:57692"/>
    </cofactor>
</comment>
<evidence type="ECO:0000259" key="4">
    <source>
        <dbReference type="Pfam" id="PF03486"/>
    </source>
</evidence>
<reference evidence="6 7" key="1">
    <citation type="submission" date="2018-01" db="EMBL/GenBank/DDBJ databases">
        <authorList>
            <person name="Gaut B.S."/>
            <person name="Morton B.R."/>
            <person name="Clegg M.T."/>
            <person name="Duvall M.R."/>
        </authorList>
    </citation>
    <scope>NUCLEOTIDE SEQUENCE [LARGE SCALE GENOMIC DNA]</scope>
    <source>
        <strain evidence="6">GP69</strain>
    </source>
</reference>
<feature type="domain" description="RsdA/BaiN/AoA(So)-like insert" evidence="5">
    <location>
        <begin position="188"/>
        <end position="350"/>
    </location>
</feature>